<dbReference type="OrthoDB" id="10062362at2759"/>
<proteinExistence type="predicted"/>
<feature type="coiled-coil region" evidence="1">
    <location>
        <begin position="230"/>
        <end position="257"/>
    </location>
</feature>
<feature type="compositionally biased region" description="Polar residues" evidence="2">
    <location>
        <begin position="125"/>
        <end position="134"/>
    </location>
</feature>
<evidence type="ECO:0000256" key="1">
    <source>
        <dbReference type="SAM" id="Coils"/>
    </source>
</evidence>
<dbReference type="EMBL" id="CAJOBC010055166">
    <property type="protein sequence ID" value="CAF4190697.1"/>
    <property type="molecule type" value="Genomic_DNA"/>
</dbReference>
<dbReference type="EMBL" id="CAJNOQ010014084">
    <property type="protein sequence ID" value="CAF1334516.1"/>
    <property type="molecule type" value="Genomic_DNA"/>
</dbReference>
<accession>A0A815G548</accession>
<dbReference type="Proteomes" id="UP000663829">
    <property type="component" value="Unassembled WGS sequence"/>
</dbReference>
<comment type="caution">
    <text evidence="3">The sequence shown here is derived from an EMBL/GenBank/DDBJ whole genome shotgun (WGS) entry which is preliminary data.</text>
</comment>
<feature type="compositionally biased region" description="Low complexity" evidence="2">
    <location>
        <begin position="9"/>
        <end position="21"/>
    </location>
</feature>
<feature type="region of interest" description="Disordered" evidence="2">
    <location>
        <begin position="99"/>
        <end position="134"/>
    </location>
</feature>
<dbReference type="PANTHER" id="PTHR46579">
    <property type="entry name" value="F5/8 TYPE C DOMAIN-CONTAINING PROTEIN-RELATED"/>
    <property type="match status" value="1"/>
</dbReference>
<feature type="region of interest" description="Disordered" evidence="2">
    <location>
        <begin position="1"/>
        <end position="24"/>
    </location>
</feature>
<dbReference type="AlphaFoldDB" id="A0A815G548"/>
<evidence type="ECO:0000313" key="4">
    <source>
        <dbReference type="EMBL" id="CAF4190697.1"/>
    </source>
</evidence>
<dbReference type="Proteomes" id="UP000681722">
    <property type="component" value="Unassembled WGS sequence"/>
</dbReference>
<evidence type="ECO:0000313" key="3">
    <source>
        <dbReference type="EMBL" id="CAF1334516.1"/>
    </source>
</evidence>
<name>A0A815G548_9BILA</name>
<dbReference type="PANTHER" id="PTHR46579:SF1">
    <property type="entry name" value="F5_8 TYPE C DOMAIN-CONTAINING PROTEIN"/>
    <property type="match status" value="1"/>
</dbReference>
<organism evidence="3 5">
    <name type="scientific">Didymodactylos carnosus</name>
    <dbReference type="NCBI Taxonomy" id="1234261"/>
    <lineage>
        <taxon>Eukaryota</taxon>
        <taxon>Metazoa</taxon>
        <taxon>Spiralia</taxon>
        <taxon>Gnathifera</taxon>
        <taxon>Rotifera</taxon>
        <taxon>Eurotatoria</taxon>
        <taxon>Bdelloidea</taxon>
        <taxon>Philodinida</taxon>
        <taxon>Philodinidae</taxon>
        <taxon>Didymodactylos</taxon>
    </lineage>
</organism>
<protein>
    <submittedName>
        <fullName evidence="3">Uncharacterized protein</fullName>
    </submittedName>
</protein>
<reference evidence="3" key="1">
    <citation type="submission" date="2021-02" db="EMBL/GenBank/DDBJ databases">
        <authorList>
            <person name="Nowell W R."/>
        </authorList>
    </citation>
    <scope>NUCLEOTIDE SEQUENCE</scope>
</reference>
<sequence>MSTNRFRRNSSSSNSSTSSKTRPTHCVIETNDKDKNVTIAVIPLSAITNPDGRKLKVRKTCTLLKAPRNTPRSTIKFIGEEDECENHRELLLLTDGEETDENLGSTRRDNESFKAPDTIDAIGDSSESVTSKTGQNRYTQMIAAPSPLREKQVARSSPVTPHAAATTIVHRNDDLPLAPGTKRAAETLPCSLPKRKIVTSSSGCGGGDDQLHGKEEEVDQSQTNEIVGKFNRLVKQYTQLEKDFVKLQRKHNEVKANTVRNVLAPKSVEREVNDKYGTSLGIDPGVLQKPTEYSLASQGGSSVLLSVFLIGLACDKPAQSDLVLSGANDHHTIRVFPLPSEDEVPPRLRSNETYDEAMIILEFQRNKIVKKTIEMRKKEFLERKGHLGPCSLRNLKYIDIGKLFLFDSLHTLYHGVLDRLLTLWFDVDYKKEDWSVRHHIDSAADQLLKIRYPSTTTRAPRSLLEYTRYKGSEQRCILLFGFIILKRFLKKEYYEHLLLLVVASYLAEGRELHHSQIQDIELLIKQFLDLFPYLYSNRHIVQNVHSLCHLQQSLQGFGSLALYSKFNFENVLGKAFV</sequence>
<evidence type="ECO:0000256" key="2">
    <source>
        <dbReference type="SAM" id="MobiDB-lite"/>
    </source>
</evidence>
<evidence type="ECO:0000313" key="5">
    <source>
        <dbReference type="Proteomes" id="UP000663829"/>
    </source>
</evidence>
<gene>
    <name evidence="3" type="ORF">GPM918_LOCUS30121</name>
    <name evidence="4" type="ORF">SRO942_LOCUS30723</name>
</gene>
<keyword evidence="1" id="KW-0175">Coiled coil</keyword>
<feature type="region of interest" description="Disordered" evidence="2">
    <location>
        <begin position="199"/>
        <end position="220"/>
    </location>
</feature>
<keyword evidence="5" id="KW-1185">Reference proteome</keyword>